<dbReference type="Pfam" id="PF07687">
    <property type="entry name" value="M20_dimer"/>
    <property type="match status" value="1"/>
</dbReference>
<keyword evidence="12" id="KW-1185">Reference proteome</keyword>
<feature type="binding site" evidence="9">
    <location>
        <position position="162"/>
    </location>
    <ligand>
        <name>Zn(2+)</name>
        <dbReference type="ChEBI" id="CHEBI:29105"/>
        <label>1</label>
    </ligand>
</feature>
<reference evidence="11" key="1">
    <citation type="submission" date="2020-12" db="EMBL/GenBank/DDBJ databases">
        <title>Vagococcus allomyrinae sp. nov. and Enterococcus lavae sp. nov., isolated from the larvae of Allomyrina dichotoma.</title>
        <authorList>
            <person name="Lee S.D."/>
        </authorList>
    </citation>
    <scope>NUCLEOTIDE SEQUENCE</scope>
    <source>
        <strain evidence="11">BWB3-3</strain>
    </source>
</reference>
<dbReference type="InterPro" id="IPR036264">
    <property type="entry name" value="Bact_exopeptidase_dim_dom"/>
</dbReference>
<dbReference type="AlphaFoldDB" id="A0A940SUD6"/>
<keyword evidence="3 9" id="KW-0479">Metal-binding</keyword>
<sequence>MNKRRLVERFIEMVKIESVSGNESQIQNYLIDAFQQLGLTVYQDNSQLKTNLGANNIVAKLKGNENYCPIFFSCHVDTVSPGVGIEVVQKEGVLFSVGETILAADNKAGIAVMLEMIEIINEQQIETGNLEFVLSVGEEIGLIGVEAMDMSLVEAEIGFVLDNAGPVGSAIVASPSLYMFDIELTGKAAHAGLEPEKGVSALEIAVKAMNQLDFGRIDHETTANIGVIQGGDASNIVMDHLTLKGEVRSISPQKAAYLVEAIKVAFEDSSQKLGGKCQFNADLKATGFRLEKASAVLNLARQAMKDIGLTLKYETSGGGSDANVFNAKGKEVTNLAIGYEKIHTVDEYIPIAEMEKCVALSLALANRAKHN</sequence>
<dbReference type="Gene3D" id="3.40.630.10">
    <property type="entry name" value="Zn peptidases"/>
    <property type="match status" value="1"/>
</dbReference>
<dbReference type="SUPFAM" id="SSF53187">
    <property type="entry name" value="Zn-dependent exopeptidases"/>
    <property type="match status" value="1"/>
</dbReference>
<feature type="domain" description="Peptidase M20 dimerisation" evidence="10">
    <location>
        <begin position="179"/>
        <end position="268"/>
    </location>
</feature>
<dbReference type="GO" id="GO:0006508">
    <property type="term" value="P:proteolysis"/>
    <property type="evidence" value="ECO:0007669"/>
    <property type="project" value="UniProtKB-KW"/>
</dbReference>
<evidence type="ECO:0000256" key="6">
    <source>
        <dbReference type="ARBA" id="ARBA00023049"/>
    </source>
</evidence>
<dbReference type="GO" id="GO:0004177">
    <property type="term" value="F:aminopeptidase activity"/>
    <property type="evidence" value="ECO:0007669"/>
    <property type="project" value="UniProtKB-UniRule"/>
</dbReference>
<dbReference type="PROSITE" id="PS00759">
    <property type="entry name" value="ARGE_DAPE_CPG2_2"/>
    <property type="match status" value="1"/>
</dbReference>
<feature type="binding site" evidence="9">
    <location>
        <position position="105"/>
    </location>
    <ligand>
        <name>Zn(2+)</name>
        <dbReference type="ChEBI" id="CHEBI:29105"/>
        <label>2</label>
    </ligand>
</feature>
<evidence type="ECO:0000259" key="10">
    <source>
        <dbReference type="Pfam" id="PF07687"/>
    </source>
</evidence>
<keyword evidence="4" id="KW-0378">Hydrolase</keyword>
<dbReference type="GO" id="GO:0008237">
    <property type="term" value="F:metallopeptidase activity"/>
    <property type="evidence" value="ECO:0007669"/>
    <property type="project" value="UniProtKB-KW"/>
</dbReference>
<dbReference type="GO" id="GO:0046872">
    <property type="term" value="F:metal ion binding"/>
    <property type="evidence" value="ECO:0007669"/>
    <property type="project" value="UniProtKB-UniRule"/>
</dbReference>
<dbReference type="PANTHER" id="PTHR42994:SF2">
    <property type="entry name" value="PEPTIDASE"/>
    <property type="match status" value="1"/>
</dbReference>
<comment type="similarity">
    <text evidence="7">Belongs to the peptidase M42 family.</text>
</comment>
<evidence type="ECO:0000256" key="2">
    <source>
        <dbReference type="ARBA" id="ARBA00022670"/>
    </source>
</evidence>
<protein>
    <submittedName>
        <fullName evidence="11">M20/M25/M40 family metallo-hydrolase</fullName>
    </submittedName>
</protein>
<dbReference type="InterPro" id="IPR011650">
    <property type="entry name" value="Peptidase_M20_dimer"/>
</dbReference>
<dbReference type="InterPro" id="IPR001261">
    <property type="entry name" value="ArgE/DapE_CS"/>
</dbReference>
<gene>
    <name evidence="11" type="ORF">I6N95_06585</name>
</gene>
<evidence type="ECO:0000256" key="9">
    <source>
        <dbReference type="PIRSR" id="PIRSR001123-2"/>
    </source>
</evidence>
<name>A0A940SUD6_9ENTE</name>
<evidence type="ECO:0000256" key="5">
    <source>
        <dbReference type="ARBA" id="ARBA00022833"/>
    </source>
</evidence>
<dbReference type="Proteomes" id="UP000674938">
    <property type="component" value="Unassembled WGS sequence"/>
</dbReference>
<comment type="cofactor">
    <cofactor evidence="9">
        <name>a divalent metal cation</name>
        <dbReference type="ChEBI" id="CHEBI:60240"/>
    </cofactor>
    <text evidence="9">Binds 2 divalent metal cations per subunit.</text>
</comment>
<evidence type="ECO:0000256" key="4">
    <source>
        <dbReference type="ARBA" id="ARBA00022801"/>
    </source>
</evidence>
<evidence type="ECO:0000313" key="11">
    <source>
        <dbReference type="EMBL" id="MBP1040664.1"/>
    </source>
</evidence>
<dbReference type="InterPro" id="IPR008007">
    <property type="entry name" value="Peptidase_M42"/>
</dbReference>
<accession>A0A940SUD6</accession>
<comment type="cofactor">
    <cofactor evidence="1">
        <name>Zn(2+)</name>
        <dbReference type="ChEBI" id="CHEBI:29105"/>
    </cofactor>
</comment>
<comment type="caution">
    <text evidence="11">The sequence shown here is derived from an EMBL/GenBank/DDBJ whole genome shotgun (WGS) entry which is preliminary data.</text>
</comment>
<dbReference type="Gene3D" id="3.30.70.360">
    <property type="match status" value="1"/>
</dbReference>
<dbReference type="SUPFAM" id="SSF55031">
    <property type="entry name" value="Bacterial exopeptidase dimerisation domain"/>
    <property type="match status" value="1"/>
</dbReference>
<dbReference type="InterPro" id="IPR010162">
    <property type="entry name" value="PepT-like"/>
</dbReference>
<keyword evidence="5" id="KW-0862">Zinc</keyword>
<evidence type="ECO:0000256" key="7">
    <source>
        <dbReference type="PIRNR" id="PIRNR001123"/>
    </source>
</evidence>
<evidence type="ECO:0000256" key="1">
    <source>
        <dbReference type="ARBA" id="ARBA00001947"/>
    </source>
</evidence>
<evidence type="ECO:0000313" key="12">
    <source>
        <dbReference type="Proteomes" id="UP000674938"/>
    </source>
</evidence>
<dbReference type="Pfam" id="PF01546">
    <property type="entry name" value="Peptidase_M20"/>
    <property type="match status" value="1"/>
</dbReference>
<evidence type="ECO:0000256" key="3">
    <source>
        <dbReference type="ARBA" id="ARBA00022723"/>
    </source>
</evidence>
<feature type="active site" description="Proton acceptor" evidence="8">
    <location>
        <position position="138"/>
    </location>
</feature>
<feature type="binding site" evidence="9">
    <location>
        <position position="105"/>
    </location>
    <ligand>
        <name>Zn(2+)</name>
        <dbReference type="ChEBI" id="CHEBI:29105"/>
        <label>1</label>
    </ligand>
</feature>
<dbReference type="PIRSF" id="PIRSF001123">
    <property type="entry name" value="PepA_GA"/>
    <property type="match status" value="1"/>
</dbReference>
<keyword evidence="2" id="KW-0645">Protease</keyword>
<feature type="binding site" evidence="9">
    <location>
        <position position="139"/>
    </location>
    <ligand>
        <name>Zn(2+)</name>
        <dbReference type="ChEBI" id="CHEBI:29105"/>
        <label>2</label>
    </ligand>
</feature>
<dbReference type="NCBIfam" id="TIGR01883">
    <property type="entry name" value="PepT-like"/>
    <property type="match status" value="1"/>
</dbReference>
<dbReference type="PANTHER" id="PTHR42994">
    <property type="entry name" value="PEPTIDASE T"/>
    <property type="match status" value="1"/>
</dbReference>
<evidence type="ECO:0000256" key="8">
    <source>
        <dbReference type="PIRSR" id="PIRSR001123-1"/>
    </source>
</evidence>
<keyword evidence="6" id="KW-0482">Metalloprotease</keyword>
<organism evidence="11 12">
    <name type="scientific">Vagococcus allomyrinae</name>
    <dbReference type="NCBI Taxonomy" id="2794353"/>
    <lineage>
        <taxon>Bacteria</taxon>
        <taxon>Bacillati</taxon>
        <taxon>Bacillota</taxon>
        <taxon>Bacilli</taxon>
        <taxon>Lactobacillales</taxon>
        <taxon>Enterococcaceae</taxon>
        <taxon>Vagococcus</taxon>
    </lineage>
</organism>
<dbReference type="InterPro" id="IPR002933">
    <property type="entry name" value="Peptidase_M20"/>
</dbReference>
<dbReference type="EMBL" id="JAEEGA010000003">
    <property type="protein sequence ID" value="MBP1040664.1"/>
    <property type="molecule type" value="Genomic_DNA"/>
</dbReference>
<proteinExistence type="inferred from homology"/>